<comment type="caution">
    <text evidence="1">The sequence shown here is derived from an EMBL/GenBank/DDBJ whole genome shotgun (WGS) entry which is preliminary data.</text>
</comment>
<dbReference type="Proteomes" id="UP000481964">
    <property type="component" value="Unassembled WGS sequence"/>
</dbReference>
<accession>A0A7C9H228</accession>
<evidence type="ECO:0000313" key="2">
    <source>
        <dbReference type="Proteomes" id="UP000481964"/>
    </source>
</evidence>
<proteinExistence type="predicted"/>
<dbReference type="RefSeq" id="WP_154300508.1">
    <property type="nucleotide sequence ID" value="NZ_DAWDOS010000099.1"/>
</dbReference>
<dbReference type="AlphaFoldDB" id="A0A7C9H228"/>
<name>A0A7C9H228_9FIRM</name>
<reference evidence="1 2" key="1">
    <citation type="journal article" date="2019" name="Nat. Med.">
        <title>A library of human gut bacterial isolates paired with longitudinal multiomics data enables mechanistic microbiome research.</title>
        <authorList>
            <person name="Poyet M."/>
            <person name="Groussin M."/>
            <person name="Gibbons S.M."/>
            <person name="Avila-Pacheco J."/>
            <person name="Jiang X."/>
            <person name="Kearney S.M."/>
            <person name="Perrotta A.R."/>
            <person name="Berdy B."/>
            <person name="Zhao S."/>
            <person name="Lieberman T.D."/>
            <person name="Swanson P.K."/>
            <person name="Smith M."/>
            <person name="Roesemann S."/>
            <person name="Alexander J.E."/>
            <person name="Rich S.A."/>
            <person name="Livny J."/>
            <person name="Vlamakis H."/>
            <person name="Clish C."/>
            <person name="Bullock K."/>
            <person name="Deik A."/>
            <person name="Scott J."/>
            <person name="Pierce K.A."/>
            <person name="Xavier R.J."/>
            <person name="Alm E.J."/>
        </authorList>
    </citation>
    <scope>NUCLEOTIDE SEQUENCE [LARGE SCALE GENOMIC DNA]</scope>
    <source>
        <strain evidence="1 2">BIOML-A1</strain>
    </source>
</reference>
<evidence type="ECO:0000313" key="1">
    <source>
        <dbReference type="EMBL" id="MSC56661.1"/>
    </source>
</evidence>
<organism evidence="1 2">
    <name type="scientific">Lachnospira eligens</name>
    <dbReference type="NCBI Taxonomy" id="39485"/>
    <lineage>
        <taxon>Bacteria</taxon>
        <taxon>Bacillati</taxon>
        <taxon>Bacillota</taxon>
        <taxon>Clostridia</taxon>
        <taxon>Lachnospirales</taxon>
        <taxon>Lachnospiraceae</taxon>
        <taxon>Lachnospira</taxon>
    </lineage>
</organism>
<protein>
    <submittedName>
        <fullName evidence="1">Uncharacterized protein</fullName>
    </submittedName>
</protein>
<sequence length="301" mass="35806">MNKRDYEKTNDYKKSIEILKGFVRDVLDGNIEKLKDFDFTDLTTYVGDNIDSDMYLITQAIYIILWGDIYDLTFEKMGSWTWNNRYPFRGDTMNSFGSLFGKEDKEKGREFAFRAKYYNADQNPHLWAKIKKFSKSYHCIGNFIVIPNRGTLEKGINGARGKYYNEEKCEGMRDYFDWFLIAIANYQNKVKRGDNHLSKFEMQLQMNPEYNPEYNPAFLSIKEWEERFFLKPYFKEGEPIVLFKTPLEERLKVTAANATNPKISYYGAEEYLELLEDFLDKSEEVIEYRTNKIIEILKEKL</sequence>
<dbReference type="EMBL" id="WKRD01000003">
    <property type="protein sequence ID" value="MSC56661.1"/>
    <property type="molecule type" value="Genomic_DNA"/>
</dbReference>
<gene>
    <name evidence="1" type="ORF">GKE48_04220</name>
</gene>